<dbReference type="PANTHER" id="PTHR48006">
    <property type="entry name" value="LEUCINE-RICH REPEAT-CONTAINING PROTEIN DDB_G0281931-RELATED"/>
    <property type="match status" value="1"/>
</dbReference>
<sequence>MRAFSSILIMFFAFLVILCGKRKKPQKVQNPVSTTTTTTTTELFSTITVNNSASFDPALQISMTKLRRATKNFSSDFIIGSGRFGLIYKAQLSNGVTVAIKRLDPDAFKGSQEFWAEMVTLGMLHHPNIVKILGYCMTDSNRLLIYEFIQNGSLDQWLHLQEEEKQDVATLSWVNRIQIVRGVANGLSFLHGLDKPIAHQDIKSSNVLLDSDLQAHISDFGLARRIDASTSYASSQSQSTGTMGYSYKPPEYKDGLTVPTLEADVYSFGILMFEIATGKRPNLPNFLDGKEVGLVDWARNMLFKNQHMEMVDAYISREDGLIQVQVKEYFEIAGMCTCEIRRCRPTMPEVVQWLNRIPTCNF</sequence>
<dbReference type="EMBL" id="JAXUIC010000002">
    <property type="protein sequence ID" value="KAK4601393.1"/>
    <property type="molecule type" value="Genomic_DNA"/>
</dbReference>
<feature type="domain" description="Protein kinase" evidence="10">
    <location>
        <begin position="73"/>
        <end position="354"/>
    </location>
</feature>
<dbReference type="PROSITE" id="PS00108">
    <property type="entry name" value="PROTEIN_KINASE_ST"/>
    <property type="match status" value="1"/>
</dbReference>
<dbReference type="InterPro" id="IPR000719">
    <property type="entry name" value="Prot_kinase_dom"/>
</dbReference>
<keyword evidence="9" id="KW-0732">Signal</keyword>
<organism evidence="11 12">
    <name type="scientific">Quercus rubra</name>
    <name type="common">Northern red oak</name>
    <name type="synonym">Quercus borealis</name>
    <dbReference type="NCBI Taxonomy" id="3512"/>
    <lineage>
        <taxon>Eukaryota</taxon>
        <taxon>Viridiplantae</taxon>
        <taxon>Streptophyta</taxon>
        <taxon>Embryophyta</taxon>
        <taxon>Tracheophyta</taxon>
        <taxon>Spermatophyta</taxon>
        <taxon>Magnoliopsida</taxon>
        <taxon>eudicotyledons</taxon>
        <taxon>Gunneridae</taxon>
        <taxon>Pentapetalae</taxon>
        <taxon>rosids</taxon>
        <taxon>fabids</taxon>
        <taxon>Fagales</taxon>
        <taxon>Fagaceae</taxon>
        <taxon>Quercus</taxon>
    </lineage>
</organism>
<keyword evidence="3" id="KW-0808">Transferase</keyword>
<keyword evidence="6 7" id="KW-0067">ATP-binding</keyword>
<feature type="chain" id="PRO_5042980186" description="Protein kinase domain-containing protein" evidence="9">
    <location>
        <begin position="20"/>
        <end position="362"/>
    </location>
</feature>
<evidence type="ECO:0000256" key="8">
    <source>
        <dbReference type="RuleBase" id="RU000304"/>
    </source>
</evidence>
<evidence type="ECO:0000256" key="2">
    <source>
        <dbReference type="ARBA" id="ARBA00022527"/>
    </source>
</evidence>
<dbReference type="Proteomes" id="UP001324115">
    <property type="component" value="Unassembled WGS sequence"/>
</dbReference>
<evidence type="ECO:0000256" key="6">
    <source>
        <dbReference type="ARBA" id="ARBA00022840"/>
    </source>
</evidence>
<evidence type="ECO:0000256" key="3">
    <source>
        <dbReference type="ARBA" id="ARBA00022679"/>
    </source>
</evidence>
<comment type="caution">
    <text evidence="11">The sequence shown here is derived from an EMBL/GenBank/DDBJ whole genome shotgun (WGS) entry which is preliminary data.</text>
</comment>
<comment type="subcellular location">
    <subcellularLocation>
        <location evidence="1">Membrane</location>
        <topology evidence="1">Single-pass type I membrane protein</topology>
    </subcellularLocation>
</comment>
<feature type="signal peptide" evidence="9">
    <location>
        <begin position="1"/>
        <end position="19"/>
    </location>
</feature>
<keyword evidence="5" id="KW-0418">Kinase</keyword>
<dbReference type="AlphaFoldDB" id="A0AAN7FW43"/>
<accession>A0AAN7FW43</accession>
<dbReference type="InterPro" id="IPR011009">
    <property type="entry name" value="Kinase-like_dom_sf"/>
</dbReference>
<evidence type="ECO:0000313" key="11">
    <source>
        <dbReference type="EMBL" id="KAK4601393.1"/>
    </source>
</evidence>
<dbReference type="Gene3D" id="3.30.200.20">
    <property type="entry name" value="Phosphorylase Kinase, domain 1"/>
    <property type="match status" value="1"/>
</dbReference>
<dbReference type="InterPro" id="IPR051824">
    <property type="entry name" value="LRR_Rcpt-Like_S/T_Kinase"/>
</dbReference>
<dbReference type="Gene3D" id="1.10.510.10">
    <property type="entry name" value="Transferase(Phosphotransferase) domain 1"/>
    <property type="match status" value="1"/>
</dbReference>
<feature type="binding site" evidence="7">
    <location>
        <position position="101"/>
    </location>
    <ligand>
        <name>ATP</name>
        <dbReference type="ChEBI" id="CHEBI:30616"/>
    </ligand>
</feature>
<dbReference type="CDD" id="cd14066">
    <property type="entry name" value="STKc_IRAK"/>
    <property type="match status" value="1"/>
</dbReference>
<dbReference type="PROSITE" id="PS00107">
    <property type="entry name" value="PROTEIN_KINASE_ATP"/>
    <property type="match status" value="1"/>
</dbReference>
<keyword evidence="2 8" id="KW-0723">Serine/threonine-protein kinase</keyword>
<evidence type="ECO:0000259" key="10">
    <source>
        <dbReference type="PROSITE" id="PS50011"/>
    </source>
</evidence>
<protein>
    <recommendedName>
        <fullName evidence="10">Protein kinase domain-containing protein</fullName>
    </recommendedName>
</protein>
<evidence type="ECO:0000313" key="12">
    <source>
        <dbReference type="Proteomes" id="UP001324115"/>
    </source>
</evidence>
<dbReference type="GO" id="GO:0004674">
    <property type="term" value="F:protein serine/threonine kinase activity"/>
    <property type="evidence" value="ECO:0007669"/>
    <property type="project" value="UniProtKB-KW"/>
</dbReference>
<evidence type="ECO:0000256" key="1">
    <source>
        <dbReference type="ARBA" id="ARBA00004479"/>
    </source>
</evidence>
<keyword evidence="12" id="KW-1185">Reference proteome</keyword>
<reference evidence="11 12" key="1">
    <citation type="journal article" date="2023" name="G3 (Bethesda)">
        <title>A haplotype-resolved chromosome-scale genome for Quercus rubra L. provides insights into the genetics of adaptive traits for red oak species.</title>
        <authorList>
            <person name="Kapoor B."/>
            <person name="Jenkins J."/>
            <person name="Schmutz J."/>
            <person name="Zhebentyayeva T."/>
            <person name="Kuelheim C."/>
            <person name="Coggeshall M."/>
            <person name="Heim C."/>
            <person name="Lasky J.R."/>
            <person name="Leites L."/>
            <person name="Islam-Faridi N."/>
            <person name="Romero-Severson J."/>
            <person name="DeLeo V.L."/>
            <person name="Lucas S.M."/>
            <person name="Lazic D."/>
            <person name="Gailing O."/>
            <person name="Carlson J."/>
            <person name="Staton M."/>
        </authorList>
    </citation>
    <scope>NUCLEOTIDE SEQUENCE [LARGE SCALE GENOMIC DNA]</scope>
    <source>
        <strain evidence="11">Pseudo-F2</strain>
    </source>
</reference>
<keyword evidence="4 7" id="KW-0547">Nucleotide-binding</keyword>
<dbReference type="InterPro" id="IPR008271">
    <property type="entry name" value="Ser/Thr_kinase_AS"/>
</dbReference>
<dbReference type="GO" id="GO:0005524">
    <property type="term" value="F:ATP binding"/>
    <property type="evidence" value="ECO:0007669"/>
    <property type="project" value="UniProtKB-UniRule"/>
</dbReference>
<dbReference type="SMART" id="SM00220">
    <property type="entry name" value="S_TKc"/>
    <property type="match status" value="1"/>
</dbReference>
<comment type="similarity">
    <text evidence="8">Belongs to the protein kinase superfamily.</text>
</comment>
<dbReference type="PANTHER" id="PTHR48006:SF47">
    <property type="entry name" value="PHYTOSULFOKINE RECEPTOR 2-LIKE"/>
    <property type="match status" value="1"/>
</dbReference>
<gene>
    <name evidence="11" type="ORF">RGQ29_010805</name>
</gene>
<evidence type="ECO:0000256" key="9">
    <source>
        <dbReference type="SAM" id="SignalP"/>
    </source>
</evidence>
<dbReference type="InterPro" id="IPR017441">
    <property type="entry name" value="Protein_kinase_ATP_BS"/>
</dbReference>
<proteinExistence type="inferred from homology"/>
<dbReference type="GO" id="GO:0016020">
    <property type="term" value="C:membrane"/>
    <property type="evidence" value="ECO:0007669"/>
    <property type="project" value="UniProtKB-SubCell"/>
</dbReference>
<dbReference type="SUPFAM" id="SSF56112">
    <property type="entry name" value="Protein kinase-like (PK-like)"/>
    <property type="match status" value="1"/>
</dbReference>
<dbReference type="PROSITE" id="PS50011">
    <property type="entry name" value="PROTEIN_KINASE_DOM"/>
    <property type="match status" value="1"/>
</dbReference>
<evidence type="ECO:0000256" key="7">
    <source>
        <dbReference type="PROSITE-ProRule" id="PRU10141"/>
    </source>
</evidence>
<dbReference type="FunFam" id="3.30.200.20:FF:000745">
    <property type="entry name" value="Phytosulfokine receptor 2"/>
    <property type="match status" value="1"/>
</dbReference>
<evidence type="ECO:0000256" key="5">
    <source>
        <dbReference type="ARBA" id="ARBA00022777"/>
    </source>
</evidence>
<name>A0AAN7FW43_QUERU</name>
<dbReference type="InterPro" id="IPR001245">
    <property type="entry name" value="Ser-Thr/Tyr_kinase_cat_dom"/>
</dbReference>
<evidence type="ECO:0000256" key="4">
    <source>
        <dbReference type="ARBA" id="ARBA00022741"/>
    </source>
</evidence>
<dbReference type="Pfam" id="PF07714">
    <property type="entry name" value="PK_Tyr_Ser-Thr"/>
    <property type="match status" value="1"/>
</dbReference>